<dbReference type="eggNOG" id="ENOG502RF16">
    <property type="taxonomic scope" value="Eukaryota"/>
</dbReference>
<feature type="region of interest" description="Disordered" evidence="1">
    <location>
        <begin position="77"/>
        <end position="121"/>
    </location>
</feature>
<dbReference type="InParanoid" id="H3H6J7"/>
<dbReference type="HOGENOM" id="CLU_1506304_0_0_1"/>
<name>H3H6J7_PHYRM</name>
<evidence type="ECO:0008006" key="4">
    <source>
        <dbReference type="Google" id="ProtNLM"/>
    </source>
</evidence>
<reference evidence="3" key="1">
    <citation type="journal article" date="2006" name="Science">
        <title>Phytophthora genome sequences uncover evolutionary origins and mechanisms of pathogenesis.</title>
        <authorList>
            <person name="Tyler B.M."/>
            <person name="Tripathy S."/>
            <person name="Zhang X."/>
            <person name="Dehal P."/>
            <person name="Jiang R.H."/>
            <person name="Aerts A."/>
            <person name="Arredondo F.D."/>
            <person name="Baxter L."/>
            <person name="Bensasson D."/>
            <person name="Beynon J.L."/>
            <person name="Chapman J."/>
            <person name="Damasceno C.M."/>
            <person name="Dorrance A.E."/>
            <person name="Dou D."/>
            <person name="Dickerman A.W."/>
            <person name="Dubchak I.L."/>
            <person name="Garbelotto M."/>
            <person name="Gijzen M."/>
            <person name="Gordon S.G."/>
            <person name="Govers F."/>
            <person name="Grunwald N.J."/>
            <person name="Huang W."/>
            <person name="Ivors K.L."/>
            <person name="Jones R.W."/>
            <person name="Kamoun S."/>
            <person name="Krampis K."/>
            <person name="Lamour K.H."/>
            <person name="Lee M.K."/>
            <person name="McDonald W.H."/>
            <person name="Medina M."/>
            <person name="Meijer H.J."/>
            <person name="Nordberg E.K."/>
            <person name="Maclean D.J."/>
            <person name="Ospina-Giraldo M.D."/>
            <person name="Morris P.F."/>
            <person name="Phuntumart V."/>
            <person name="Putnam N.H."/>
            <person name="Rash S."/>
            <person name="Rose J.K."/>
            <person name="Sakihama Y."/>
            <person name="Salamov A.A."/>
            <person name="Savidor A."/>
            <person name="Scheuring C.F."/>
            <person name="Smith B.M."/>
            <person name="Sobral B.W."/>
            <person name="Terry A."/>
            <person name="Torto-Alalibo T.A."/>
            <person name="Win J."/>
            <person name="Xu Z."/>
            <person name="Zhang H."/>
            <person name="Grigoriev I.V."/>
            <person name="Rokhsar D.S."/>
            <person name="Boore J.L."/>
        </authorList>
    </citation>
    <scope>NUCLEOTIDE SEQUENCE [LARGE SCALE GENOMIC DNA]</scope>
    <source>
        <strain evidence="3">Pr102</strain>
    </source>
</reference>
<feature type="compositionally biased region" description="Polar residues" evidence="1">
    <location>
        <begin position="79"/>
        <end position="104"/>
    </location>
</feature>
<evidence type="ECO:0000256" key="1">
    <source>
        <dbReference type="SAM" id="MobiDB-lite"/>
    </source>
</evidence>
<organism evidence="2 3">
    <name type="scientific">Phytophthora ramorum</name>
    <name type="common">Sudden oak death agent</name>
    <dbReference type="NCBI Taxonomy" id="164328"/>
    <lineage>
        <taxon>Eukaryota</taxon>
        <taxon>Sar</taxon>
        <taxon>Stramenopiles</taxon>
        <taxon>Oomycota</taxon>
        <taxon>Peronosporomycetes</taxon>
        <taxon>Peronosporales</taxon>
        <taxon>Peronosporaceae</taxon>
        <taxon>Phytophthora</taxon>
    </lineage>
</organism>
<dbReference type="Proteomes" id="UP000005238">
    <property type="component" value="Unassembled WGS sequence"/>
</dbReference>
<dbReference type="VEuPathDB" id="FungiDB:KRP23_12138"/>
<evidence type="ECO:0000313" key="2">
    <source>
        <dbReference type="EnsemblProtists" id="Phyra86307"/>
    </source>
</evidence>
<evidence type="ECO:0000313" key="3">
    <source>
        <dbReference type="Proteomes" id="UP000005238"/>
    </source>
</evidence>
<dbReference type="EnsemblProtists" id="Phyra86307">
    <property type="protein sequence ID" value="Phyra86307"/>
    <property type="gene ID" value="Phyra86307"/>
</dbReference>
<dbReference type="EMBL" id="DS566599">
    <property type="status" value="NOT_ANNOTATED_CDS"/>
    <property type="molecule type" value="Genomic_DNA"/>
</dbReference>
<sequence>MSNGGRMDISLQEDVQMATLEELFEFIDCCDCPMGCLKNGEARETERQSEDMAIPDCCECPERDEADAGACEHEAITMSEHSTTKSSVQASPTCTERSSFTTQTKPKRRRRRTGWSSSTGLQRRKRAELEFLRKHVKDLEAYAKQLQQRIGLVLVNGNACNWQELVVAEYVERLKAEETNRKLKRILDSQLHVSTTLNLVAEQSAIM</sequence>
<protein>
    <recommendedName>
        <fullName evidence="4">BZIP domain-containing protein</fullName>
    </recommendedName>
</protein>
<accession>H3H6J7</accession>
<dbReference type="VEuPathDB" id="FungiDB:KRP22_9101"/>
<dbReference type="AlphaFoldDB" id="H3H6J7"/>
<proteinExistence type="predicted"/>
<reference evidence="2" key="2">
    <citation type="submission" date="2015-06" db="UniProtKB">
        <authorList>
            <consortium name="EnsemblProtists"/>
        </authorList>
    </citation>
    <scope>IDENTIFICATION</scope>
    <source>
        <strain evidence="2">Pr102</strain>
    </source>
</reference>
<keyword evidence="3" id="KW-1185">Reference proteome</keyword>